<reference evidence="1" key="1">
    <citation type="submission" date="2020-04" db="EMBL/GenBank/DDBJ databases">
        <authorList>
            <person name="Chiriac C."/>
            <person name="Salcher M."/>
            <person name="Ghai R."/>
            <person name="Kavagutti S V."/>
        </authorList>
    </citation>
    <scope>NUCLEOTIDE SEQUENCE</scope>
</reference>
<accession>A0A6J5LCV9</accession>
<sequence length="88" mass="10487">MKIPKHFNLAGSLWTVTQIHDYNLLGSCNRDTRQIILKKNVMQEVKEQCFFHELVHAIHYMLGKDEHDEKEVDVFATFLHHYLQTAEY</sequence>
<name>A0A6J5LCV9_9CAUD</name>
<evidence type="ECO:0008006" key="2">
    <source>
        <dbReference type="Google" id="ProtNLM"/>
    </source>
</evidence>
<proteinExistence type="predicted"/>
<evidence type="ECO:0000313" key="1">
    <source>
        <dbReference type="EMBL" id="CAB4132468.1"/>
    </source>
</evidence>
<organism evidence="1">
    <name type="scientific">uncultured Caudovirales phage</name>
    <dbReference type="NCBI Taxonomy" id="2100421"/>
    <lineage>
        <taxon>Viruses</taxon>
        <taxon>Duplodnaviria</taxon>
        <taxon>Heunggongvirae</taxon>
        <taxon>Uroviricota</taxon>
        <taxon>Caudoviricetes</taxon>
        <taxon>Peduoviridae</taxon>
        <taxon>Maltschvirus</taxon>
        <taxon>Maltschvirus maltsch</taxon>
    </lineage>
</organism>
<dbReference type="EMBL" id="LR796267">
    <property type="protein sequence ID" value="CAB4132468.1"/>
    <property type="molecule type" value="Genomic_DNA"/>
</dbReference>
<protein>
    <recommendedName>
        <fullName evidence="2">SprT-like</fullName>
    </recommendedName>
</protein>
<gene>
    <name evidence="1" type="ORF">UFOVP248_39</name>
</gene>